<dbReference type="InterPro" id="IPR003961">
    <property type="entry name" value="FN3_dom"/>
</dbReference>
<sequence length="2077" mass="223554">MALQLIPLFLLVFNIPQLLCDKPFAPFFVAQPSFSDGLVAEGQSAVLQCQAQGQPPPEFRWFKDGLAVTQLSPDPVLQLTSVSRTDSGTYYCVAENAVGSVASDKTVLSVAYLKAPEEMVNSTVVARAGEAAILSPVAVDSLPSPVVRWERVDGGGTDRWLRGRRFATTQDSRLVILNIEHSDAGTYKAQISNPKLGRTETFSSFVTLEVLGEVLKLPPQIVVPPRNSTFKQGMFPANLECIANAKPLEGVTIEWTKDEVPLRETGLAHTLAPWNRTLSLTNVGPQHVGVYGCHVGGALAEATVSITVPPSLVARADPEVMAAVGAPHLELPCSASGSPAPEVRWTRDAQPVSDPRYHLSENGSLTIRDLLPTDSGIYQCEAHNSAGSISTTTWLSVTTSAPVFLHAPANTTTLHGKDVQLDCQAAGSPTPNVTWYKNGAPITPGRLQVLESGRLLIAGARSDTDPGEYTCLRANSAGTIQATAHLFVLRPTEISGPPVDTTVILSSTAELQCRVSHDPAGPDYELVWQLEGRQLQAGGRITILPDGTLRIAQARHTDVGLYTCQVSSPSGTKARSARLNVIQLPYPPTSVIASLLANARVNLSWAKPFDGNSPIQAYVVQLRTLPPELEGAEDDLLLPWTTVQNNLTDQRWTVITGLKPASRYQFQVSAVNGVGEGEASEPTAPIVLPAQPPGAAPQGVVGGARSPTAIMLQWQPPPPEAWNGVLRGFSVRYKLAGYPADSWATLDVLHPSQHSLLLQDLIVWQNYEVQVAARNDKGIGLYSPSIFIRTREGVPESAPTHVKAVALNSTAVRVTWSPPDPQLINGINQGYKMEAWHGGKVHLTATVPPSPVDLQAQQSADLGPLEKYTSYNITVLCFTSPGDGPRSEPPVPVTTLPDVPPQVSELRFEEILDTSVKVVWGPPRPPNGDLLGYTLRYHVKDVPETAVVSNLTAGTLSLVVEGLQPVTAYTFELLAWTQVGAGPPRTATIQSGIPPVLPTAPRQLAVSNIGAFSVILQFTPGFDGNTSITKWQVEAHTSGRRGGGGWWKIFEVSDPEATSLHVTNLQPFMEYQLRLTAINVVGASPPSQPTQLFQTLQAPPAHAPYNVTVRVVSATALRVRWTPLQQTEWHGIPRGYNISYRQASDGPLQSIILGDHNANSHVLTPLEEFTPYLVSVQAFNDVGSSLTSPEASEWTRESVATSSTTVVVSWSEVPPRHQNGVLEGFKVVFSDRQPQSKLLPGNATHTATLTELRKFTTYTVQVLAYSRIGDGSLSLPPVLVTTFQDVPGVPSNISFPDVSTTTARIIWDVPVEPNGVITAYRVAYANQTKVLDPTFSVTAKTQEGWGKTAFAQVYTTNNREAPQPPSAPHISRTQVQARKITFTWNPGRDGFAPLRFYQVQVREGLEGPWRNLPGTVDPGATSHSVEGLLPATQYSFRLQATNDIGPSGWSAPSDPVSTLPAAPQRPPAQILVTPYTRTAVRVSWQPLKSEEWNGDSAPPQAGYRVEYCPLAPQLYIAECPSSTAAGVGTSSLNLPSLEPDTNYEVRVFATNSQGDSEASQPVTVFVGEAVPNGEPQQIRAEAMGPTEIRVSWQPPPVSQQNGDVMGYKVFYWGNGSEEMEALPASTTSFLLSDLIPWTTYSMQVLAFNAAGDGPRSSISTVTTLEDIPGPPGPITFMDITMSSVNVSWSPPSAPNGRLLRYQVSYETAPHPDATISKQVQQRVTTSHLWVEGLGESVPYSFTVSAETSRGLGPPSMANMTTGPQPGSPGAPQSLALQHGRSAITLVWTNGPSGASPLIGYLVEAQPPGGTWQPLVRLAGGRQESCAISLQNLLPATTYQLRVLARNRHGVSPPAVLAQPFPTPRKLVLLADRPFHREAWFLVLLGFTSLLITLLVVAGLCLKAARRRRRSKHSPSPSSAHLPSDSPPPPAASAFEMRHHSKRGGTLSRKANMVAKAPPRPSPASITYSDDDDVKGYDENCDSSSLTEKPSELSSTDSQESESESEAKLDPHSFVNHYANVNETLRQSWKRQRPVVAPPSYTDSEPEGSVAVSLNGGHIIMNNMAGSRAPLPGFSSFV</sequence>
<dbReference type="Pfam" id="PF13927">
    <property type="entry name" value="Ig_3"/>
    <property type="match status" value="2"/>
</dbReference>
<feature type="region of interest" description="Disordered" evidence="2">
    <location>
        <begin position="1907"/>
        <end position="2013"/>
    </location>
</feature>
<dbReference type="Proteomes" id="UP001235939">
    <property type="component" value="Chromosome 14"/>
</dbReference>
<dbReference type="CDD" id="cd00063">
    <property type="entry name" value="FN3"/>
    <property type="match status" value="12"/>
</dbReference>
<feature type="compositionally biased region" description="Low complexity" evidence="2">
    <location>
        <begin position="1913"/>
        <end position="1923"/>
    </location>
</feature>
<feature type="domain" description="Ig-like" evidence="5">
    <location>
        <begin position="402"/>
        <end position="487"/>
    </location>
</feature>
<feature type="domain" description="Fibronectin type-III" evidence="6">
    <location>
        <begin position="1000"/>
        <end position="1098"/>
    </location>
</feature>
<dbReference type="PROSITE" id="PS50835">
    <property type="entry name" value="IG_LIKE"/>
    <property type="match status" value="6"/>
</dbReference>
<proteinExistence type="predicted"/>
<feature type="signal peptide" evidence="4">
    <location>
        <begin position="1"/>
        <end position="20"/>
    </location>
</feature>
<keyword evidence="4" id="KW-0732">Signal</keyword>
<feature type="domain" description="Fibronectin type-III" evidence="6">
    <location>
        <begin position="1103"/>
        <end position="1198"/>
    </location>
</feature>
<gene>
    <name evidence="7" type="ORF">LAZ67_14003122</name>
</gene>
<feature type="domain" description="Ig-like" evidence="5">
    <location>
        <begin position="491"/>
        <end position="580"/>
    </location>
</feature>
<dbReference type="InterPro" id="IPR013106">
    <property type="entry name" value="Ig_V-set"/>
</dbReference>
<dbReference type="InterPro" id="IPR007110">
    <property type="entry name" value="Ig-like_dom"/>
</dbReference>
<reference evidence="7 8" key="1">
    <citation type="submission" date="2022-01" db="EMBL/GenBank/DDBJ databases">
        <title>A chromosomal length assembly of Cordylochernes scorpioides.</title>
        <authorList>
            <person name="Zeh D."/>
            <person name="Zeh J."/>
        </authorList>
    </citation>
    <scope>NUCLEOTIDE SEQUENCE [LARGE SCALE GENOMIC DNA]</scope>
    <source>
        <strain evidence="7">IN4F17</strain>
        <tissue evidence="7">Whole Body</tissue>
    </source>
</reference>
<feature type="domain" description="Ig-like" evidence="5">
    <location>
        <begin position="26"/>
        <end position="108"/>
    </location>
</feature>
<feature type="domain" description="Fibronectin type-III" evidence="6">
    <location>
        <begin position="1364"/>
        <end position="1461"/>
    </location>
</feature>
<evidence type="ECO:0000313" key="7">
    <source>
        <dbReference type="EMBL" id="UYV77069.1"/>
    </source>
</evidence>
<dbReference type="InterPro" id="IPR050964">
    <property type="entry name" value="Striated_Muscle_Regulatory"/>
</dbReference>
<dbReference type="InterPro" id="IPR003598">
    <property type="entry name" value="Ig_sub2"/>
</dbReference>
<feature type="domain" description="Fibronectin type-III" evidence="6">
    <location>
        <begin position="798"/>
        <end position="898"/>
    </location>
</feature>
<feature type="compositionally biased region" description="Low complexity" evidence="2">
    <location>
        <begin position="1762"/>
        <end position="1772"/>
    </location>
</feature>
<dbReference type="SMART" id="SM00060">
    <property type="entry name" value="FN3"/>
    <property type="match status" value="13"/>
</dbReference>
<evidence type="ECO:0000313" key="8">
    <source>
        <dbReference type="Proteomes" id="UP001235939"/>
    </source>
</evidence>
<keyword evidence="3" id="KW-0812">Transmembrane</keyword>
<feature type="domain" description="Fibronectin type-III" evidence="6">
    <location>
        <begin position="1767"/>
        <end position="1865"/>
    </location>
</feature>
<organism evidence="7 8">
    <name type="scientific">Cordylochernes scorpioides</name>
    <dbReference type="NCBI Taxonomy" id="51811"/>
    <lineage>
        <taxon>Eukaryota</taxon>
        <taxon>Metazoa</taxon>
        <taxon>Ecdysozoa</taxon>
        <taxon>Arthropoda</taxon>
        <taxon>Chelicerata</taxon>
        <taxon>Arachnida</taxon>
        <taxon>Pseudoscorpiones</taxon>
        <taxon>Cheliferoidea</taxon>
        <taxon>Chernetidae</taxon>
        <taxon>Cordylochernes</taxon>
    </lineage>
</organism>
<evidence type="ECO:0000256" key="1">
    <source>
        <dbReference type="ARBA" id="ARBA00022737"/>
    </source>
</evidence>
<dbReference type="Gene3D" id="2.60.40.10">
    <property type="entry name" value="Immunoglobulins"/>
    <property type="match status" value="19"/>
</dbReference>
<dbReference type="Pfam" id="PF00041">
    <property type="entry name" value="fn3"/>
    <property type="match status" value="12"/>
</dbReference>
<keyword evidence="1" id="KW-0677">Repeat</keyword>
<dbReference type="SMART" id="SM00406">
    <property type="entry name" value="IGv"/>
    <property type="match status" value="3"/>
</dbReference>
<protein>
    <submittedName>
        <fullName evidence="7">SDK2</fullName>
    </submittedName>
</protein>
<keyword evidence="3" id="KW-0472">Membrane</keyword>
<feature type="chain" id="PRO_5045071727" evidence="4">
    <location>
        <begin position="21"/>
        <end position="2077"/>
    </location>
</feature>
<dbReference type="SMART" id="SM00408">
    <property type="entry name" value="IGc2"/>
    <property type="match status" value="6"/>
</dbReference>
<dbReference type="PANTHER" id="PTHR13817">
    <property type="entry name" value="TITIN"/>
    <property type="match status" value="1"/>
</dbReference>
<feature type="domain" description="Fibronectin type-III" evidence="6">
    <location>
        <begin position="1670"/>
        <end position="1765"/>
    </location>
</feature>
<dbReference type="SUPFAM" id="SSF48726">
    <property type="entry name" value="Immunoglobulin"/>
    <property type="match status" value="6"/>
</dbReference>
<name>A0ABY6L7F3_9ARAC</name>
<dbReference type="PANTHER" id="PTHR13817:SF121">
    <property type="entry name" value="PROTEIN SIDEKICK-LIKE PROTEIN"/>
    <property type="match status" value="1"/>
</dbReference>
<feature type="domain" description="Fibronectin type-III" evidence="6">
    <location>
        <begin position="1466"/>
        <end position="1569"/>
    </location>
</feature>
<feature type="region of interest" description="Disordered" evidence="2">
    <location>
        <begin position="1752"/>
        <end position="1772"/>
    </location>
</feature>
<dbReference type="CDD" id="cd00096">
    <property type="entry name" value="Ig"/>
    <property type="match status" value="2"/>
</dbReference>
<dbReference type="EMBL" id="CP092876">
    <property type="protein sequence ID" value="UYV77069.1"/>
    <property type="molecule type" value="Genomic_DNA"/>
</dbReference>
<dbReference type="InterPro" id="IPR036179">
    <property type="entry name" value="Ig-like_dom_sf"/>
</dbReference>
<feature type="domain" description="Ig-like" evidence="5">
    <location>
        <begin position="116"/>
        <end position="203"/>
    </location>
</feature>
<dbReference type="PROSITE" id="PS50853">
    <property type="entry name" value="FN3"/>
    <property type="match status" value="11"/>
</dbReference>
<evidence type="ECO:0000256" key="2">
    <source>
        <dbReference type="SAM" id="MobiDB-lite"/>
    </source>
</evidence>
<evidence type="ECO:0000259" key="5">
    <source>
        <dbReference type="PROSITE" id="PS50835"/>
    </source>
</evidence>
<feature type="domain" description="Ig-like" evidence="5">
    <location>
        <begin position="310"/>
        <end position="396"/>
    </location>
</feature>
<evidence type="ECO:0000256" key="4">
    <source>
        <dbReference type="SAM" id="SignalP"/>
    </source>
</evidence>
<dbReference type="SUPFAM" id="SSF49265">
    <property type="entry name" value="Fibronectin type III"/>
    <property type="match status" value="7"/>
</dbReference>
<accession>A0ABY6L7F3</accession>
<dbReference type="InterPro" id="IPR003599">
    <property type="entry name" value="Ig_sub"/>
</dbReference>
<feature type="domain" description="Fibronectin type-III" evidence="6">
    <location>
        <begin position="587"/>
        <end position="693"/>
    </location>
</feature>
<feature type="domain" description="Fibronectin type-III" evidence="6">
    <location>
        <begin position="1574"/>
        <end position="1666"/>
    </location>
</feature>
<dbReference type="InterPro" id="IPR013098">
    <property type="entry name" value="Ig_I-set"/>
</dbReference>
<dbReference type="PRINTS" id="PR00014">
    <property type="entry name" value="FNTYPEIII"/>
</dbReference>
<dbReference type="InterPro" id="IPR013783">
    <property type="entry name" value="Ig-like_fold"/>
</dbReference>
<feature type="domain" description="Fibronectin type-III" evidence="6">
    <location>
        <begin position="696"/>
        <end position="793"/>
    </location>
</feature>
<feature type="transmembrane region" description="Helical" evidence="3">
    <location>
        <begin position="1878"/>
        <end position="1901"/>
    </location>
</feature>
<dbReference type="SMART" id="SM00409">
    <property type="entry name" value="IG"/>
    <property type="match status" value="6"/>
</dbReference>
<evidence type="ECO:0000256" key="3">
    <source>
        <dbReference type="SAM" id="Phobius"/>
    </source>
</evidence>
<keyword evidence="3" id="KW-1133">Transmembrane helix</keyword>
<feature type="domain" description="Ig-like" evidence="5">
    <location>
        <begin position="219"/>
        <end position="305"/>
    </location>
</feature>
<evidence type="ECO:0000259" key="6">
    <source>
        <dbReference type="PROSITE" id="PS50853"/>
    </source>
</evidence>
<feature type="domain" description="Fibronectin type-III" evidence="6">
    <location>
        <begin position="902"/>
        <end position="996"/>
    </location>
</feature>
<dbReference type="InterPro" id="IPR036116">
    <property type="entry name" value="FN3_sf"/>
</dbReference>
<dbReference type="Pfam" id="PF07679">
    <property type="entry name" value="I-set"/>
    <property type="match status" value="3"/>
</dbReference>
<keyword evidence="8" id="KW-1185">Reference proteome</keyword>